<organism evidence="2 3">
    <name type="scientific">Bacteroides faecichinchillae</name>
    <dbReference type="NCBI Taxonomy" id="871325"/>
    <lineage>
        <taxon>Bacteria</taxon>
        <taxon>Pseudomonadati</taxon>
        <taxon>Bacteroidota</taxon>
        <taxon>Bacteroidia</taxon>
        <taxon>Bacteroidales</taxon>
        <taxon>Bacteroidaceae</taxon>
        <taxon>Bacteroides</taxon>
    </lineage>
</organism>
<feature type="transmembrane region" description="Helical" evidence="1">
    <location>
        <begin position="12"/>
        <end position="39"/>
    </location>
</feature>
<name>A0A1M5F406_9BACE</name>
<keyword evidence="1" id="KW-1133">Transmembrane helix</keyword>
<evidence type="ECO:0000256" key="1">
    <source>
        <dbReference type="SAM" id="Phobius"/>
    </source>
</evidence>
<sequence length="58" mass="6697">MEFIVGKVVYPLMVNMLFVIQSIANHLFFVLISIGRIVMEMVPQWLKTKPRSSVKFIG</sequence>
<proteinExistence type="predicted"/>
<evidence type="ECO:0000313" key="3">
    <source>
        <dbReference type="Proteomes" id="UP000184436"/>
    </source>
</evidence>
<dbReference type="AlphaFoldDB" id="A0A1M5F406"/>
<protein>
    <submittedName>
        <fullName evidence="2">Uncharacterized protein</fullName>
    </submittedName>
</protein>
<gene>
    <name evidence="2" type="ORF">SAMN05444349_14110</name>
</gene>
<evidence type="ECO:0000313" key="2">
    <source>
        <dbReference type="EMBL" id="SHF86273.1"/>
    </source>
</evidence>
<dbReference type="Proteomes" id="UP000184436">
    <property type="component" value="Unassembled WGS sequence"/>
</dbReference>
<keyword evidence="1" id="KW-0812">Transmembrane</keyword>
<reference evidence="2 3" key="1">
    <citation type="submission" date="2016-11" db="EMBL/GenBank/DDBJ databases">
        <authorList>
            <person name="Jaros S."/>
            <person name="Januszkiewicz K."/>
            <person name="Wedrychowicz H."/>
        </authorList>
    </citation>
    <scope>NUCLEOTIDE SEQUENCE [LARGE SCALE GENOMIC DNA]</scope>
    <source>
        <strain evidence="2 3">DSM 26883</strain>
    </source>
</reference>
<keyword evidence="3" id="KW-1185">Reference proteome</keyword>
<keyword evidence="1" id="KW-0472">Membrane</keyword>
<dbReference type="STRING" id="871325.SAMN05444349_14110"/>
<accession>A0A1M5F406</accession>
<dbReference type="EMBL" id="FQVD01000041">
    <property type="protein sequence ID" value="SHF86273.1"/>
    <property type="molecule type" value="Genomic_DNA"/>
</dbReference>